<keyword evidence="1" id="KW-0472">Membrane</keyword>
<protein>
    <recommendedName>
        <fullName evidence="4">Zinc-finger domain-containing protein</fullName>
    </recommendedName>
</protein>
<proteinExistence type="predicted"/>
<organism evidence="2 3">
    <name type="scientific">Cohnella abietis</name>
    <dbReference type="NCBI Taxonomy" id="2507935"/>
    <lineage>
        <taxon>Bacteria</taxon>
        <taxon>Bacillati</taxon>
        <taxon>Bacillota</taxon>
        <taxon>Bacilli</taxon>
        <taxon>Bacillales</taxon>
        <taxon>Paenibacillaceae</taxon>
        <taxon>Cohnella</taxon>
    </lineage>
</organism>
<dbReference type="AlphaFoldDB" id="A0A3T1D527"/>
<keyword evidence="3" id="KW-1185">Reference proteome</keyword>
<feature type="transmembrane region" description="Helical" evidence="1">
    <location>
        <begin position="174"/>
        <end position="193"/>
    </location>
</feature>
<dbReference type="Proteomes" id="UP000289856">
    <property type="component" value="Chromosome"/>
</dbReference>
<name>A0A3T1D527_9BACL</name>
<dbReference type="OrthoDB" id="2679416at2"/>
<reference evidence="2 3" key="1">
    <citation type="submission" date="2019-01" db="EMBL/GenBank/DDBJ databases">
        <title>Complete genome sequence of Cohnella hallensis HS21 isolated from Korean fir (Abies koreana) rhizospheric soil.</title>
        <authorList>
            <person name="Jiang L."/>
            <person name="Kang S.W."/>
            <person name="Kim S."/>
            <person name="Jung J."/>
            <person name="Kim C.Y."/>
            <person name="Kim D.H."/>
            <person name="Kim S.W."/>
            <person name="Lee J."/>
        </authorList>
    </citation>
    <scope>NUCLEOTIDE SEQUENCE [LARGE SCALE GENOMIC DNA]</scope>
    <source>
        <strain evidence="2 3">HS21</strain>
    </source>
</reference>
<feature type="transmembrane region" description="Helical" evidence="1">
    <location>
        <begin position="102"/>
        <end position="122"/>
    </location>
</feature>
<evidence type="ECO:0008006" key="4">
    <source>
        <dbReference type="Google" id="ProtNLM"/>
    </source>
</evidence>
<accession>A0A3T1D527</accession>
<sequence length="198" mass="22553">MNCEEAGEWFGIYQDLPEYSDERLAVDRHVQQCAECAEEFRIWEESAQLIQDLPVIEIQDESPIALEWVNKNVMNRIYAEQSWYMPAVRRSYSFSFAFRRKVAVVLTALFALFVCGFIYTAFDRSGGSNGSGHSETATAFSISHSFNDSVHLDVPVASLSDPIMLTVTPAMPEYWVALSIIGMIMTLLILNWFTRVRT</sequence>
<keyword evidence="1" id="KW-1133">Transmembrane helix</keyword>
<evidence type="ECO:0000313" key="2">
    <source>
        <dbReference type="EMBL" id="BBI33216.1"/>
    </source>
</evidence>
<dbReference type="RefSeq" id="WP_130608560.1">
    <property type="nucleotide sequence ID" value="NZ_AP019400.1"/>
</dbReference>
<dbReference type="EMBL" id="AP019400">
    <property type="protein sequence ID" value="BBI33216.1"/>
    <property type="molecule type" value="Genomic_DNA"/>
</dbReference>
<keyword evidence="1" id="KW-0812">Transmembrane</keyword>
<evidence type="ECO:0000313" key="3">
    <source>
        <dbReference type="Proteomes" id="UP000289856"/>
    </source>
</evidence>
<evidence type="ECO:0000256" key="1">
    <source>
        <dbReference type="SAM" id="Phobius"/>
    </source>
</evidence>
<gene>
    <name evidence="2" type="ORF">KCTCHS21_26150</name>
</gene>
<dbReference type="KEGG" id="cohn:KCTCHS21_26150"/>